<dbReference type="SUPFAM" id="SSF89447">
    <property type="entry name" value="AbrB/MazE/MraZ-like"/>
    <property type="match status" value="1"/>
</dbReference>
<dbReference type="PROSITE" id="PS51740">
    <property type="entry name" value="SPOVT_ABRB"/>
    <property type="match status" value="2"/>
</dbReference>
<dbReference type="InterPro" id="IPR037914">
    <property type="entry name" value="SpoVT-AbrB_sf"/>
</dbReference>
<evidence type="ECO:0000256" key="6">
    <source>
        <dbReference type="ARBA" id="ARBA00023163"/>
    </source>
</evidence>
<dbReference type="PANTHER" id="PTHR34701:SF1">
    <property type="entry name" value="TRANSCRIPTIONAL REGULATOR MRAZ"/>
    <property type="match status" value="1"/>
</dbReference>
<dbReference type="GO" id="GO:0000976">
    <property type="term" value="F:transcription cis-regulatory region binding"/>
    <property type="evidence" value="ECO:0007669"/>
    <property type="project" value="TreeGrafter"/>
</dbReference>
<dbReference type="GO" id="GO:0005737">
    <property type="term" value="C:cytoplasm"/>
    <property type="evidence" value="ECO:0007669"/>
    <property type="project" value="UniProtKB-UniRule"/>
</dbReference>
<dbReference type="GO" id="GO:0009295">
    <property type="term" value="C:nucleoid"/>
    <property type="evidence" value="ECO:0007669"/>
    <property type="project" value="UniProtKB-SubCell"/>
</dbReference>
<evidence type="ECO:0000256" key="5">
    <source>
        <dbReference type="ARBA" id="ARBA00023125"/>
    </source>
</evidence>
<reference evidence="9" key="1">
    <citation type="submission" date="2019-02" db="EMBL/GenBank/DDBJ databases">
        <authorList>
            <person name="Gruber-Vodicka R. H."/>
            <person name="Seah K. B. B."/>
        </authorList>
    </citation>
    <scope>NUCLEOTIDE SEQUENCE</scope>
    <source>
        <strain evidence="9">BECK_BY1</strain>
        <strain evidence="11">BECK_BY2</strain>
        <strain evidence="10">BECK_BY3</strain>
    </source>
</reference>
<evidence type="ECO:0000259" key="8">
    <source>
        <dbReference type="PROSITE" id="PS51740"/>
    </source>
</evidence>
<dbReference type="NCBIfam" id="TIGR00242">
    <property type="entry name" value="division/cell wall cluster transcriptional repressor MraZ"/>
    <property type="match status" value="1"/>
</dbReference>
<evidence type="ECO:0000313" key="11">
    <source>
        <dbReference type="EMBL" id="VFK52730.1"/>
    </source>
</evidence>
<evidence type="ECO:0000313" key="9">
    <source>
        <dbReference type="EMBL" id="VFK51682.1"/>
    </source>
</evidence>
<sequence length="159" mass="18382">MAHSFKYMFRGEYSLTLDPKGRLAVPSRYRERIFECCNGKLIITISLTERCLVVYPFPDWQKIENDLRALPALDRKAQAISHLLIGHATECDLDGHGRVLVPHSLREFADLGKQVKVVGQVMKFELWNDGEWIRRRQELLSQVEEFLSEPSDALRSLVL</sequence>
<evidence type="ECO:0000256" key="2">
    <source>
        <dbReference type="ARBA" id="ARBA00022490"/>
    </source>
</evidence>
<feature type="domain" description="SpoVT-AbrB" evidence="8">
    <location>
        <begin position="12"/>
        <end position="59"/>
    </location>
</feature>
<dbReference type="Pfam" id="PF02381">
    <property type="entry name" value="MraZ"/>
    <property type="match status" value="2"/>
</dbReference>
<dbReference type="GO" id="GO:2000143">
    <property type="term" value="P:negative regulation of DNA-templated transcription initiation"/>
    <property type="evidence" value="ECO:0007669"/>
    <property type="project" value="TreeGrafter"/>
</dbReference>
<dbReference type="Gene3D" id="3.40.1550.20">
    <property type="entry name" value="Transcriptional regulator MraZ domain"/>
    <property type="match status" value="1"/>
</dbReference>
<dbReference type="PANTHER" id="PTHR34701">
    <property type="entry name" value="TRANSCRIPTIONAL REGULATOR MRAZ"/>
    <property type="match status" value="1"/>
</dbReference>
<dbReference type="InterPro" id="IPR035642">
    <property type="entry name" value="MraZ_N"/>
</dbReference>
<keyword evidence="2 7" id="KW-0963">Cytoplasm</keyword>
<comment type="subcellular location">
    <subcellularLocation>
        <location evidence="7">Cytoplasm</location>
        <location evidence="7">Nucleoid</location>
    </subcellularLocation>
</comment>
<evidence type="ECO:0000256" key="3">
    <source>
        <dbReference type="ARBA" id="ARBA00022737"/>
    </source>
</evidence>
<name>A0A450ZD17_9GAMM</name>
<evidence type="ECO:0000256" key="1">
    <source>
        <dbReference type="ARBA" id="ARBA00013860"/>
    </source>
</evidence>
<comment type="subunit">
    <text evidence="7">Forms oligomers.</text>
</comment>
<accession>A0A450ZD17</accession>
<evidence type="ECO:0000256" key="4">
    <source>
        <dbReference type="ARBA" id="ARBA00023015"/>
    </source>
</evidence>
<comment type="similarity">
    <text evidence="7">Belongs to the MraZ family.</text>
</comment>
<keyword evidence="5 7" id="KW-0238">DNA-binding</keyword>
<dbReference type="InterPro" id="IPR035644">
    <property type="entry name" value="MraZ_C"/>
</dbReference>
<keyword evidence="4 7" id="KW-0805">Transcription regulation</keyword>
<protein>
    <recommendedName>
        <fullName evidence="1 7">Transcriptional regulator MraZ</fullName>
    </recommendedName>
</protein>
<keyword evidence="6 7" id="KW-0804">Transcription</keyword>
<dbReference type="InterPro" id="IPR020603">
    <property type="entry name" value="MraZ_dom"/>
</dbReference>
<dbReference type="EMBL" id="CAADFV010000009">
    <property type="protein sequence ID" value="VFK52730.1"/>
    <property type="molecule type" value="Genomic_DNA"/>
</dbReference>
<dbReference type="GO" id="GO:0003700">
    <property type="term" value="F:DNA-binding transcription factor activity"/>
    <property type="evidence" value="ECO:0007669"/>
    <property type="project" value="UniProtKB-UniRule"/>
</dbReference>
<organism evidence="9">
    <name type="scientific">Candidatus Kentrum sp. TUN</name>
    <dbReference type="NCBI Taxonomy" id="2126343"/>
    <lineage>
        <taxon>Bacteria</taxon>
        <taxon>Pseudomonadati</taxon>
        <taxon>Pseudomonadota</taxon>
        <taxon>Gammaproteobacteria</taxon>
        <taxon>Candidatus Kentrum</taxon>
    </lineage>
</organism>
<dbReference type="CDD" id="cd16321">
    <property type="entry name" value="MraZ_C"/>
    <property type="match status" value="1"/>
</dbReference>
<gene>
    <name evidence="7" type="primary">mraZ</name>
    <name evidence="9" type="ORF">BECKTUN1418D_GA0071000_101012</name>
    <name evidence="11" type="ORF">BECKTUN1418E_GA0071001_100912</name>
    <name evidence="10" type="ORF">BECKTUN1418F_GA0071002_100712</name>
</gene>
<dbReference type="AlphaFoldDB" id="A0A450ZD17"/>
<dbReference type="EMBL" id="CAADFY010000007">
    <property type="protein sequence ID" value="VFK52306.1"/>
    <property type="molecule type" value="Genomic_DNA"/>
</dbReference>
<dbReference type="InterPro" id="IPR007159">
    <property type="entry name" value="SpoVT-AbrB_dom"/>
</dbReference>
<dbReference type="InterPro" id="IPR003444">
    <property type="entry name" value="MraZ"/>
</dbReference>
<proteinExistence type="inferred from homology"/>
<keyword evidence="3" id="KW-0677">Repeat</keyword>
<dbReference type="HAMAP" id="MF_01008">
    <property type="entry name" value="MraZ"/>
    <property type="match status" value="1"/>
</dbReference>
<feature type="domain" description="SpoVT-AbrB" evidence="8">
    <location>
        <begin position="88"/>
        <end position="131"/>
    </location>
</feature>
<evidence type="ECO:0000313" key="10">
    <source>
        <dbReference type="EMBL" id="VFK52306.1"/>
    </source>
</evidence>
<dbReference type="EMBL" id="CAADFX010000010">
    <property type="protein sequence ID" value="VFK51682.1"/>
    <property type="molecule type" value="Genomic_DNA"/>
</dbReference>
<dbReference type="InterPro" id="IPR038619">
    <property type="entry name" value="MraZ_sf"/>
</dbReference>
<dbReference type="CDD" id="cd16320">
    <property type="entry name" value="MraZ_N"/>
    <property type="match status" value="1"/>
</dbReference>
<evidence type="ECO:0000256" key="7">
    <source>
        <dbReference type="HAMAP-Rule" id="MF_01008"/>
    </source>
</evidence>